<reference evidence="2" key="1">
    <citation type="submission" date="2015-11" db="EMBL/GenBank/DDBJ databases">
        <title>Genomic diversity of Staphylococcus saprophyticus strains from urinary tract infections, animal surfaces, and fermented foods.</title>
        <authorList>
            <person name="Wolfe B.E."/>
        </authorList>
    </citation>
    <scope>NUCLEOTIDE SEQUENCE [LARGE SCALE GENOMIC DNA]</scope>
    <source>
        <strain evidence="2">738_7</strain>
    </source>
</reference>
<evidence type="ECO:0000313" key="2">
    <source>
        <dbReference type="Proteomes" id="UP000095464"/>
    </source>
</evidence>
<comment type="caution">
    <text evidence="1">The sequence shown here is derived from an EMBL/GenBank/DDBJ whole genome shotgun (WGS) entry which is preliminary data.</text>
</comment>
<evidence type="ECO:0000313" key="1">
    <source>
        <dbReference type="EMBL" id="OEK58907.1"/>
    </source>
</evidence>
<proteinExistence type="predicted"/>
<dbReference type="RefSeq" id="WP_069854307.1">
    <property type="nucleotide sequence ID" value="NZ_LNPX01000004.1"/>
</dbReference>
<sequence>MYYSDLAKEKITNAIHRQFDNPEDLGLKLMAIYDDEVKDILREHLKEQGFHKGINVNNILSYILVRVLNKSSDSHWLDIVDVESGRDLSDPTEVEELEKDDNAIMNIIVTHLDESCEVEINMPDSTELLVVYPTVEFLSERIESHLESLDQTLLLREIMGATDVEEIEPIIRTKAIENGFPQDEVDDKMKSFTGNGRPFKYQFKNARITSDALTLAEKYIGKANEVSTSSFLSYHLINEMIRDGYITYELEVLDEPTDI</sequence>
<dbReference type="EMBL" id="LNPX01000004">
    <property type="protein sequence ID" value="OEK58907.1"/>
    <property type="molecule type" value="Genomic_DNA"/>
</dbReference>
<name>A0AAP7LUY2_9STAP</name>
<accession>A0AAP7LUY2</accession>
<protein>
    <submittedName>
        <fullName evidence="1">Uncharacterized protein</fullName>
    </submittedName>
</protein>
<organism evidence="1 2">
    <name type="scientific">Staphylococcus equorum</name>
    <dbReference type="NCBI Taxonomy" id="246432"/>
    <lineage>
        <taxon>Bacteria</taxon>
        <taxon>Bacillati</taxon>
        <taxon>Bacillota</taxon>
        <taxon>Bacilli</taxon>
        <taxon>Bacillales</taxon>
        <taxon>Staphylococcaceae</taxon>
        <taxon>Staphylococcus</taxon>
    </lineage>
</organism>
<dbReference type="AlphaFoldDB" id="A0AAP7LUY2"/>
<dbReference type="Proteomes" id="UP000095464">
    <property type="component" value="Unassembled WGS sequence"/>
</dbReference>
<gene>
    <name evidence="1" type="ORF">ASS94_00870</name>
</gene>